<comment type="caution">
    <text evidence="1">The sequence shown here is derived from an EMBL/GenBank/DDBJ whole genome shotgun (WGS) entry which is preliminary data.</text>
</comment>
<proteinExistence type="predicted"/>
<dbReference type="EMBL" id="JARYZI010000001">
    <property type="protein sequence ID" value="MDH8676842.1"/>
    <property type="molecule type" value="Genomic_DNA"/>
</dbReference>
<accession>A0ABT6N8V7</accession>
<dbReference type="RefSeq" id="WP_281092642.1">
    <property type="nucleotide sequence ID" value="NZ_JARYZI010000001.1"/>
</dbReference>
<keyword evidence="2" id="KW-1185">Reference proteome</keyword>
<evidence type="ECO:0000313" key="2">
    <source>
        <dbReference type="Proteomes" id="UP001158045"/>
    </source>
</evidence>
<organism evidence="1 2">
    <name type="scientific">Fusibacter bizertensis</name>
    <dbReference type="NCBI Taxonomy" id="1488331"/>
    <lineage>
        <taxon>Bacteria</taxon>
        <taxon>Bacillati</taxon>
        <taxon>Bacillota</taxon>
        <taxon>Clostridia</taxon>
        <taxon>Eubacteriales</taxon>
        <taxon>Eubacteriales Family XII. Incertae Sedis</taxon>
        <taxon>Fusibacter</taxon>
    </lineage>
</organism>
<name>A0ABT6N8V7_9FIRM</name>
<dbReference type="Proteomes" id="UP001158045">
    <property type="component" value="Unassembled WGS sequence"/>
</dbReference>
<evidence type="ECO:0008006" key="3">
    <source>
        <dbReference type="Google" id="ProtNLM"/>
    </source>
</evidence>
<evidence type="ECO:0000313" key="1">
    <source>
        <dbReference type="EMBL" id="MDH8676842.1"/>
    </source>
</evidence>
<protein>
    <recommendedName>
        <fullName evidence="3">Nuclear transport factor 2 family protein</fullName>
    </recommendedName>
</protein>
<gene>
    <name evidence="1" type="ORF">QE109_01720</name>
</gene>
<reference evidence="1 2" key="1">
    <citation type="submission" date="2023-04" db="EMBL/GenBank/DDBJ databases">
        <title>Fusibacter bizertensis strain WBS, isolated from littoral bottom sediments of the Arctic seas - biochemical and genomic analysis.</title>
        <authorList>
            <person name="Brioukhanov A.L."/>
        </authorList>
    </citation>
    <scope>NUCLEOTIDE SEQUENCE [LARGE SCALE GENOMIC DNA]</scope>
    <source>
        <strain evidence="1 2">WBS</strain>
    </source>
</reference>
<sequence>MNETIIQSFLEDFYAYISFEEGQEPNLESFRGLFMDEAVLIEYSDTSKGILSVDNIEHHVYEFEKVFHDYPIIKSKGFNEKEISHTISINGPMAFVESKYLKKYYNGSDYIETVGTNSIHLIWKENTLKIASIGWYEEG</sequence>